<evidence type="ECO:0000313" key="2">
    <source>
        <dbReference type="EMBL" id="MPN61089.1"/>
    </source>
</evidence>
<proteinExistence type="predicted"/>
<dbReference type="InterPro" id="IPR026444">
    <property type="entry name" value="Secre_tail"/>
</dbReference>
<reference evidence="2" key="1">
    <citation type="submission" date="2019-08" db="EMBL/GenBank/DDBJ databases">
        <authorList>
            <person name="Kucharzyk K."/>
            <person name="Murdoch R.W."/>
            <person name="Higgins S."/>
            <person name="Loffler F."/>
        </authorList>
    </citation>
    <scope>NUCLEOTIDE SEQUENCE</scope>
</reference>
<dbReference type="AlphaFoldDB" id="A0A645JEK0"/>
<dbReference type="EMBL" id="VSSQ01137208">
    <property type="protein sequence ID" value="MPN61089.1"/>
    <property type="molecule type" value="Genomic_DNA"/>
</dbReference>
<gene>
    <name evidence="2" type="ORF">SDC9_208823</name>
</gene>
<evidence type="ECO:0000259" key="1">
    <source>
        <dbReference type="Pfam" id="PF18962"/>
    </source>
</evidence>
<name>A0A645JEK0_9ZZZZ</name>
<comment type="caution">
    <text evidence="2">The sequence shown here is derived from an EMBL/GenBank/DDBJ whole genome shotgun (WGS) entry which is preliminary data.</text>
</comment>
<organism evidence="2">
    <name type="scientific">bioreactor metagenome</name>
    <dbReference type="NCBI Taxonomy" id="1076179"/>
    <lineage>
        <taxon>unclassified sequences</taxon>
        <taxon>metagenomes</taxon>
        <taxon>ecological metagenomes</taxon>
    </lineage>
</organism>
<feature type="domain" description="Secretion system C-terminal sorting" evidence="1">
    <location>
        <begin position="1"/>
        <end position="79"/>
    </location>
</feature>
<dbReference type="NCBIfam" id="TIGR04183">
    <property type="entry name" value="Por_Secre_tail"/>
    <property type="match status" value="1"/>
</dbReference>
<accession>A0A645JEK0</accession>
<dbReference type="Pfam" id="PF18962">
    <property type="entry name" value="Por_Secre_tail"/>
    <property type="match status" value="1"/>
</dbReference>
<protein>
    <recommendedName>
        <fullName evidence="1">Secretion system C-terminal sorting domain-containing protein</fullName>
    </recommendedName>
</protein>
<sequence length="82" mass="9309">MYPNPADKEINLSFYLKESASVLVDIYDANGNLVLNVVNHTIKYNKGENLMLISLERLAIGKYDIHLSVNNDNLNKPFVISR</sequence>